<dbReference type="PANTHER" id="PTHR33973">
    <property type="entry name" value="OS07G0153300 PROTEIN"/>
    <property type="match status" value="1"/>
</dbReference>
<dbReference type="InterPro" id="IPR010775">
    <property type="entry name" value="DUF1365"/>
</dbReference>
<evidence type="ECO:0000313" key="2">
    <source>
        <dbReference type="EMBL" id="MCY0095240.1"/>
    </source>
</evidence>
<accession>A0ABT3YH64</accession>
<gene>
    <name evidence="2" type="ORF">OEG82_14590</name>
</gene>
<feature type="compositionally biased region" description="Basic and acidic residues" evidence="1">
    <location>
        <begin position="272"/>
        <end position="291"/>
    </location>
</feature>
<dbReference type="EMBL" id="JAOVZQ010000001">
    <property type="protein sequence ID" value="MCY0095240.1"/>
    <property type="molecule type" value="Genomic_DNA"/>
</dbReference>
<organism evidence="2 3">
    <name type="scientific">Hoeflea ulvae</name>
    <dbReference type="NCBI Taxonomy" id="2983764"/>
    <lineage>
        <taxon>Bacteria</taxon>
        <taxon>Pseudomonadati</taxon>
        <taxon>Pseudomonadota</taxon>
        <taxon>Alphaproteobacteria</taxon>
        <taxon>Hyphomicrobiales</taxon>
        <taxon>Rhizobiaceae</taxon>
        <taxon>Hoeflea</taxon>
    </lineage>
</organism>
<protein>
    <submittedName>
        <fullName evidence="2">DUF1365 domain-containing protein</fullName>
    </submittedName>
</protein>
<feature type="region of interest" description="Disordered" evidence="1">
    <location>
        <begin position="264"/>
        <end position="299"/>
    </location>
</feature>
<name>A0ABT3YH64_9HYPH</name>
<keyword evidence="3" id="KW-1185">Reference proteome</keyword>
<reference evidence="2" key="1">
    <citation type="submission" date="2022-10" db="EMBL/GenBank/DDBJ databases">
        <title>Hoeflea sp. J2-29, isolated from marine algae.</title>
        <authorList>
            <person name="Kristyanto S."/>
            <person name="Kim J.M."/>
            <person name="Jeon C.O."/>
        </authorList>
    </citation>
    <scope>NUCLEOTIDE SEQUENCE</scope>
    <source>
        <strain evidence="2">J2-29</strain>
    </source>
</reference>
<dbReference type="Proteomes" id="UP001081283">
    <property type="component" value="Unassembled WGS sequence"/>
</dbReference>
<proteinExistence type="predicted"/>
<comment type="caution">
    <text evidence="2">The sequence shown here is derived from an EMBL/GenBank/DDBJ whole genome shotgun (WGS) entry which is preliminary data.</text>
</comment>
<sequence length="299" mass="33889">MTAPLKHPVQIDTDTRAPACLYVGEVMHQRMKPVGHRFAYKVYSLLLDLDRLEEANRLSPLFSVNRGNLMSFHEADHLRGTTKTSLRAHIDALLKEAGLDQRAARIELACYPRVFGQVFNPLSVYYAYDGNEKLLALVYQVRNTFGESHTYVCKIEPGEITAAGIRQSRSKLFYVSPFIEMDMHYHFRMSVPGEHLRWRILETDQSGPLLAATYSGARKPLGTVSISACLLQIPLLTWKIVGGIHYEALKLWLKGMRLVPRPAPPPTASFRDQGKFDRQVATPRRTDKWRDGGGCAYED</sequence>
<dbReference type="RefSeq" id="WP_267613129.1">
    <property type="nucleotide sequence ID" value="NZ_JAOVZQ010000001.1"/>
</dbReference>
<evidence type="ECO:0000313" key="3">
    <source>
        <dbReference type="Proteomes" id="UP001081283"/>
    </source>
</evidence>
<evidence type="ECO:0000256" key="1">
    <source>
        <dbReference type="SAM" id="MobiDB-lite"/>
    </source>
</evidence>
<dbReference type="Pfam" id="PF07103">
    <property type="entry name" value="DUF1365"/>
    <property type="match status" value="1"/>
</dbReference>
<dbReference type="PANTHER" id="PTHR33973:SF4">
    <property type="entry name" value="OS07G0153300 PROTEIN"/>
    <property type="match status" value="1"/>
</dbReference>